<dbReference type="Pfam" id="PF16407">
    <property type="entry name" value="PKD_2"/>
    <property type="match status" value="1"/>
</dbReference>
<dbReference type="AlphaFoldDB" id="A0A1W1YR26"/>
<keyword evidence="2" id="KW-1185">Reference proteome</keyword>
<dbReference type="InterPro" id="IPR032183">
    <property type="entry name" value="PKD-like"/>
</dbReference>
<dbReference type="Proteomes" id="UP000192756">
    <property type="component" value="Unassembled WGS sequence"/>
</dbReference>
<dbReference type="RefSeq" id="WP_084236433.1">
    <property type="nucleotide sequence ID" value="NZ_FWXT01000001.1"/>
</dbReference>
<protein>
    <submittedName>
        <fullName evidence="1">PKD-like family protein</fullName>
    </submittedName>
</protein>
<proteinExistence type="predicted"/>
<organism evidence="1 2">
    <name type="scientific">Pedobacter africanus</name>
    <dbReference type="NCBI Taxonomy" id="151894"/>
    <lineage>
        <taxon>Bacteria</taxon>
        <taxon>Pseudomonadati</taxon>
        <taxon>Bacteroidota</taxon>
        <taxon>Sphingobacteriia</taxon>
        <taxon>Sphingobacteriales</taxon>
        <taxon>Sphingobacteriaceae</taxon>
        <taxon>Pedobacter</taxon>
    </lineage>
</organism>
<gene>
    <name evidence="1" type="ORF">SAMN04488524_0136</name>
</gene>
<name>A0A1W1YR26_9SPHI</name>
<sequence length="522" mass="57513">MKLINNIALWVLGASLFCTSCYKDKGNYDYKPLEEVLIDTANRNIKESYAIYRYDELNIDPKIFFNGAEITSPDQVKDKLQFTWAIYQGTSGGQVYSRDTLSNEIKLRKQISKPAGRWIVVLGVKNMGTNVETYMKFNVQVDEQLSDGWMLLYEKNGNTDVGLIVDDWTKKGVVQTRTFADMIAASNGAALSGEPRALLHSSAPIATAEVLIASARDFVAVEKSSFLVFYPIDKLFWNYMPGGEIQSVSASNGRKEVAIYNNRIHAANYNQSGTSRVNFFGSPYNGNYGELEKWSATAFGASYEAVVYDKTAKKFLNVPASGTAVQSFATQLQTAPFDVNNVGLDAEAFDWGRGNGTPAVGYEYSIMKNSTDRYLLVSNFTTAAANQIASGKYNITGIPIATPVRTLAAAFGGNYTLMGTANAVYLHRYMQGGAATVEWNAPVNEEVTCVRLQKFYYNAAVTSLLLPRPNTVVYIGTWNGSTKTGKVYAYGIDPTSGTISKSTERVYTGFGKITDMTYKWSL</sequence>
<evidence type="ECO:0000313" key="1">
    <source>
        <dbReference type="EMBL" id="SMC38586.1"/>
    </source>
</evidence>
<reference evidence="2" key="1">
    <citation type="submission" date="2017-04" db="EMBL/GenBank/DDBJ databases">
        <authorList>
            <person name="Varghese N."/>
            <person name="Submissions S."/>
        </authorList>
    </citation>
    <scope>NUCLEOTIDE SEQUENCE [LARGE SCALE GENOMIC DNA]</scope>
    <source>
        <strain evidence="2">DSM 12126</strain>
    </source>
</reference>
<dbReference type="STRING" id="151894.SAMN04488524_0136"/>
<evidence type="ECO:0000313" key="2">
    <source>
        <dbReference type="Proteomes" id="UP000192756"/>
    </source>
</evidence>
<accession>A0A1W1YR26</accession>
<dbReference type="OrthoDB" id="1094435at2"/>
<dbReference type="EMBL" id="FWXT01000001">
    <property type="protein sequence ID" value="SMC38586.1"/>
    <property type="molecule type" value="Genomic_DNA"/>
</dbReference>